<feature type="domain" description="HTH merR-type" evidence="1">
    <location>
        <begin position="10"/>
        <end position="80"/>
    </location>
</feature>
<dbReference type="HOGENOM" id="CLU_045945_4_2_12"/>
<proteinExistence type="predicted"/>
<dbReference type="Gene3D" id="1.10.1660.10">
    <property type="match status" value="1"/>
</dbReference>
<dbReference type="RefSeq" id="WP_016518611.1">
    <property type="nucleotide sequence ID" value="NZ_KE332512.1"/>
</dbReference>
<dbReference type="SUPFAM" id="SSF46955">
    <property type="entry name" value="Putative DNA-binding domain"/>
    <property type="match status" value="1"/>
</dbReference>
<dbReference type="EMBL" id="ATFC01000007">
    <property type="protein sequence ID" value="EPF47343.1"/>
    <property type="molecule type" value="Genomic_DNA"/>
</dbReference>
<organism evidence="2 3">
    <name type="scientific">Treponema vincentii F0403</name>
    <dbReference type="NCBI Taxonomy" id="1125702"/>
    <lineage>
        <taxon>Bacteria</taxon>
        <taxon>Pseudomonadati</taxon>
        <taxon>Spirochaetota</taxon>
        <taxon>Spirochaetia</taxon>
        <taxon>Spirochaetales</taxon>
        <taxon>Treponemataceae</taxon>
        <taxon>Treponema</taxon>
    </lineage>
</organism>
<protein>
    <recommendedName>
        <fullName evidence="1">HTH merR-type domain-containing protein</fullName>
    </recommendedName>
</protein>
<dbReference type="InterPro" id="IPR000551">
    <property type="entry name" value="MerR-type_HTH_dom"/>
</dbReference>
<evidence type="ECO:0000313" key="2">
    <source>
        <dbReference type="EMBL" id="EPF47343.1"/>
    </source>
</evidence>
<evidence type="ECO:0000259" key="1">
    <source>
        <dbReference type="PROSITE" id="PS50937"/>
    </source>
</evidence>
<reference evidence="2 3" key="1">
    <citation type="submission" date="2013-04" db="EMBL/GenBank/DDBJ databases">
        <title>The Genome Sequence of Treponema vincentii F0403.</title>
        <authorList>
            <consortium name="The Broad Institute Genomics Platform"/>
            <person name="Earl A."/>
            <person name="Ward D."/>
            <person name="Feldgarden M."/>
            <person name="Gevers D."/>
            <person name="Leonetti C."/>
            <person name="Izard J."/>
            <person name="Walker B."/>
            <person name="Young S."/>
            <person name="Zeng Q."/>
            <person name="Gargeya S."/>
            <person name="Fitzgerald M."/>
            <person name="Haas B."/>
            <person name="Abouelleil A."/>
            <person name="Allen A.W."/>
            <person name="Alvarado L."/>
            <person name="Arachchi H.M."/>
            <person name="Berlin A.M."/>
            <person name="Chapman S.B."/>
            <person name="Gainer-Dewar J."/>
            <person name="Goldberg J."/>
            <person name="Griggs A."/>
            <person name="Gujja S."/>
            <person name="Hansen M."/>
            <person name="Howarth C."/>
            <person name="Imamovic A."/>
            <person name="Ireland A."/>
            <person name="Larimer J."/>
            <person name="McCowan C."/>
            <person name="Murphy C."/>
            <person name="Pearson M."/>
            <person name="Poon T.W."/>
            <person name="Priest M."/>
            <person name="Roberts A."/>
            <person name="Saif S."/>
            <person name="Shea T."/>
            <person name="Sisk P."/>
            <person name="Sykes S."/>
            <person name="Wortman J."/>
            <person name="Nusbaum C."/>
            <person name="Birren B."/>
        </authorList>
    </citation>
    <scope>NUCLEOTIDE SEQUENCE [LARGE SCALE GENOMIC DNA]</scope>
    <source>
        <strain evidence="2 3">F0403</strain>
    </source>
</reference>
<dbReference type="SMART" id="SM00422">
    <property type="entry name" value="HTH_MERR"/>
    <property type="match status" value="1"/>
</dbReference>
<keyword evidence="3" id="KW-1185">Reference proteome</keyword>
<gene>
    <name evidence="2" type="ORF">HMPREF1222_01168</name>
</gene>
<dbReference type="PATRIC" id="fig|1125702.3.peg.1216"/>
<dbReference type="InterPro" id="IPR009061">
    <property type="entry name" value="DNA-bd_dom_put_sf"/>
</dbReference>
<dbReference type="PROSITE" id="PS50937">
    <property type="entry name" value="HTH_MERR_2"/>
    <property type="match status" value="1"/>
</dbReference>
<comment type="caution">
    <text evidence="2">The sequence shown here is derived from an EMBL/GenBank/DDBJ whole genome shotgun (WGS) entry which is preliminary data.</text>
</comment>
<dbReference type="AlphaFoldDB" id="S3LA73"/>
<evidence type="ECO:0000313" key="3">
    <source>
        <dbReference type="Proteomes" id="UP000014605"/>
    </source>
</evidence>
<dbReference type="GO" id="GO:0006355">
    <property type="term" value="P:regulation of DNA-templated transcription"/>
    <property type="evidence" value="ECO:0007669"/>
    <property type="project" value="InterPro"/>
</dbReference>
<name>S3LA73_9SPIR</name>
<dbReference type="GO" id="GO:0003677">
    <property type="term" value="F:DNA binding"/>
    <property type="evidence" value="ECO:0007669"/>
    <property type="project" value="InterPro"/>
</dbReference>
<dbReference type="GeneID" id="301461339"/>
<dbReference type="Proteomes" id="UP000014605">
    <property type="component" value="Unassembled WGS sequence"/>
</dbReference>
<accession>S3LA73</accession>
<dbReference type="Pfam" id="PF13411">
    <property type="entry name" value="MerR_1"/>
    <property type="match status" value="1"/>
</dbReference>
<sequence length="117" mass="13462">MGRAGKTVTGFSIGEVEKLTGIKAHILRYWEQTLPFLRPQKDAQGRRLYTDHHLDLIFRMKYLIEVRKFTLEGAGQQLLSDLSGKDGRGRITELSGIRGELLNVYRLIQVYKKEQCP</sequence>